<evidence type="ECO:0000313" key="3">
    <source>
        <dbReference type="Proteomes" id="UP000039865"/>
    </source>
</evidence>
<evidence type="ECO:0000313" key="2">
    <source>
        <dbReference type="EMBL" id="CDW83729.1"/>
    </source>
</evidence>
<organism evidence="2 3">
    <name type="scientific">Stylonychia lemnae</name>
    <name type="common">Ciliate</name>
    <dbReference type="NCBI Taxonomy" id="5949"/>
    <lineage>
        <taxon>Eukaryota</taxon>
        <taxon>Sar</taxon>
        <taxon>Alveolata</taxon>
        <taxon>Ciliophora</taxon>
        <taxon>Intramacronucleata</taxon>
        <taxon>Spirotrichea</taxon>
        <taxon>Stichotrichia</taxon>
        <taxon>Sporadotrichida</taxon>
        <taxon>Oxytrichidae</taxon>
        <taxon>Stylonychinae</taxon>
        <taxon>Stylonychia</taxon>
    </lineage>
</organism>
<gene>
    <name evidence="2" type="primary">Contig18609.g19771</name>
    <name evidence="2" type="ORF">STYLEM_12778</name>
</gene>
<accession>A0A078ANH5</accession>
<reference evidence="2 3" key="1">
    <citation type="submission" date="2014-06" db="EMBL/GenBank/DDBJ databases">
        <authorList>
            <person name="Swart Estienne"/>
        </authorList>
    </citation>
    <scope>NUCLEOTIDE SEQUENCE [LARGE SCALE GENOMIC DNA]</scope>
    <source>
        <strain evidence="2 3">130c</strain>
    </source>
</reference>
<dbReference type="Proteomes" id="UP000039865">
    <property type="component" value="Unassembled WGS sequence"/>
</dbReference>
<protein>
    <submittedName>
        <fullName evidence="2">Uncharacterized protein</fullName>
    </submittedName>
</protein>
<sequence>MKVSVPKVKNSFDKRFMVKAPQSSLFLQINKSLNKSRMSPDKIDYHKQGKADIVKSDDINESEVSKKIQSQLDKIGMASPIKIYEKFINDFQTDAHAKDENDVQKRVEMKLRMKSNLLLYERKLYPKNKMFLADSSYQERNAMTSHSKYEKSESIREIEKQYTLQQQQIKDKGEMSLLASPDNDNSLEFRQTTTNRTTDYLNTDSRSVQSKKRFSKIMDSGRVSFAFVNKSHNFYQDQSSQEKDTDFTSRVQTQQNYLKRKNIIGGFKNSATEDALLSTQGDVISIVEERGQHIVEYQNDIEDYNETNDENERETRQIHFMEKNRLKQKILNDLKNENKRDSFLMTDDQVQESQSKYSSFRNQRLNKSQEGFRISHFRNLINDRRNNESVLSGVSTSHQATRRRRIDISDKKHQESIYDNQGNKRSQIAIKNFNQTNLRKLEKSKLSMVKALKSYDQEKDDERNLTDLMELRRIEKNCNRDNFFSETVLKQFKDDNTKMASFIKQCAGFTKQKIWKPDKLIISKKSQIDQSGFK</sequence>
<dbReference type="EMBL" id="CCKQ01012118">
    <property type="protein sequence ID" value="CDW83729.1"/>
    <property type="molecule type" value="Genomic_DNA"/>
</dbReference>
<name>A0A078ANH5_STYLE</name>
<dbReference type="AlphaFoldDB" id="A0A078ANH5"/>
<evidence type="ECO:0000256" key="1">
    <source>
        <dbReference type="SAM" id="Coils"/>
    </source>
</evidence>
<feature type="coiled-coil region" evidence="1">
    <location>
        <begin position="294"/>
        <end position="324"/>
    </location>
</feature>
<keyword evidence="3" id="KW-1185">Reference proteome</keyword>
<proteinExistence type="predicted"/>
<keyword evidence="1" id="KW-0175">Coiled coil</keyword>
<dbReference type="InParanoid" id="A0A078ANH5"/>